<dbReference type="PIRSF" id="PIRSF005917">
    <property type="entry name" value="MTase_YraL"/>
    <property type="match status" value="1"/>
</dbReference>
<comment type="similarity">
    <text evidence="6">Belongs to the methyltransferase superfamily. RsmI family.</text>
</comment>
<evidence type="ECO:0000313" key="9">
    <source>
        <dbReference type="Proteomes" id="UP000070427"/>
    </source>
</evidence>
<dbReference type="Proteomes" id="UP000070427">
    <property type="component" value="Unassembled WGS sequence"/>
</dbReference>
<comment type="catalytic activity">
    <reaction evidence="6">
        <text>cytidine(1402) in 16S rRNA + S-adenosyl-L-methionine = 2'-O-methylcytidine(1402) in 16S rRNA + S-adenosyl-L-homocysteine + H(+)</text>
        <dbReference type="Rhea" id="RHEA:42924"/>
        <dbReference type="Rhea" id="RHEA-COMP:10285"/>
        <dbReference type="Rhea" id="RHEA-COMP:10286"/>
        <dbReference type="ChEBI" id="CHEBI:15378"/>
        <dbReference type="ChEBI" id="CHEBI:57856"/>
        <dbReference type="ChEBI" id="CHEBI:59789"/>
        <dbReference type="ChEBI" id="CHEBI:74495"/>
        <dbReference type="ChEBI" id="CHEBI:82748"/>
        <dbReference type="EC" id="2.1.1.198"/>
    </reaction>
</comment>
<proteinExistence type="inferred from homology"/>
<dbReference type="InterPro" id="IPR008189">
    <property type="entry name" value="rRNA_ssu_MeTfrase_I"/>
</dbReference>
<keyword evidence="1 6" id="KW-0963">Cytoplasm</keyword>
<evidence type="ECO:0000256" key="1">
    <source>
        <dbReference type="ARBA" id="ARBA00022490"/>
    </source>
</evidence>
<dbReference type="EMBL" id="LOED01000007">
    <property type="protein sequence ID" value="KXG77859.1"/>
    <property type="molecule type" value="Genomic_DNA"/>
</dbReference>
<dbReference type="Pfam" id="PF00590">
    <property type="entry name" value="TP_methylase"/>
    <property type="match status" value="1"/>
</dbReference>
<dbReference type="PANTHER" id="PTHR46111">
    <property type="entry name" value="RIBOSOMAL RNA SMALL SUBUNIT METHYLTRANSFERASE I"/>
    <property type="match status" value="1"/>
</dbReference>
<evidence type="ECO:0000313" key="8">
    <source>
        <dbReference type="EMBL" id="KXG77859.1"/>
    </source>
</evidence>
<evidence type="ECO:0000256" key="6">
    <source>
        <dbReference type="HAMAP-Rule" id="MF_01877"/>
    </source>
</evidence>
<dbReference type="SUPFAM" id="SSF53790">
    <property type="entry name" value="Tetrapyrrole methylase"/>
    <property type="match status" value="1"/>
</dbReference>
<dbReference type="CDD" id="cd11648">
    <property type="entry name" value="RsmI"/>
    <property type="match status" value="1"/>
</dbReference>
<comment type="function">
    <text evidence="6">Catalyzes the 2'-O-methylation of the ribose of cytidine 1402 (C1402) in 16S rRNA.</text>
</comment>
<evidence type="ECO:0000256" key="3">
    <source>
        <dbReference type="ARBA" id="ARBA00022603"/>
    </source>
</evidence>
<keyword evidence="9" id="KW-1185">Reference proteome</keyword>
<dbReference type="InterPro" id="IPR014776">
    <property type="entry name" value="4pyrrole_Mease_sub2"/>
</dbReference>
<dbReference type="GO" id="GO:0070677">
    <property type="term" value="F:rRNA (cytosine-2'-O-)-methyltransferase activity"/>
    <property type="evidence" value="ECO:0007669"/>
    <property type="project" value="UniProtKB-UniRule"/>
</dbReference>
<organism evidence="8 9">
    <name type="scientific">Fervidicola ferrireducens</name>
    <dbReference type="NCBI Taxonomy" id="520764"/>
    <lineage>
        <taxon>Bacteria</taxon>
        <taxon>Bacillati</taxon>
        <taxon>Bacillota</taxon>
        <taxon>Clostridia</taxon>
        <taxon>Thermosediminibacterales</taxon>
        <taxon>Thermosediminibacteraceae</taxon>
        <taxon>Fervidicola</taxon>
    </lineage>
</organism>
<dbReference type="Gene3D" id="3.30.950.10">
    <property type="entry name" value="Methyltransferase, Cobalt-precorrin-4 Transmethylase, Domain 2"/>
    <property type="match status" value="1"/>
</dbReference>
<dbReference type="AlphaFoldDB" id="A0A140LBD4"/>
<dbReference type="EC" id="2.1.1.198" evidence="6"/>
<dbReference type="FunFam" id="3.40.1010.10:FF:000002">
    <property type="entry name" value="Ribosomal RNA small subunit methyltransferase I"/>
    <property type="match status" value="1"/>
</dbReference>
<dbReference type="InterPro" id="IPR000878">
    <property type="entry name" value="4pyrrol_Mease"/>
</dbReference>
<protein>
    <recommendedName>
        <fullName evidence="6">Ribosomal RNA small subunit methyltransferase I</fullName>
        <ecNumber evidence="6">2.1.1.198</ecNumber>
    </recommendedName>
    <alternativeName>
        <fullName evidence="6">16S rRNA 2'-O-ribose C1402 methyltransferase</fullName>
    </alternativeName>
    <alternativeName>
        <fullName evidence="6">rRNA (cytidine-2'-O-)-methyltransferase RsmI</fullName>
    </alternativeName>
</protein>
<keyword evidence="5 6" id="KW-0949">S-adenosyl-L-methionine</keyword>
<dbReference type="Gene3D" id="3.40.1010.10">
    <property type="entry name" value="Cobalt-precorrin-4 Transmethylase, Domain 1"/>
    <property type="match status" value="1"/>
</dbReference>
<evidence type="ECO:0000256" key="2">
    <source>
        <dbReference type="ARBA" id="ARBA00022552"/>
    </source>
</evidence>
<evidence type="ECO:0000256" key="4">
    <source>
        <dbReference type="ARBA" id="ARBA00022679"/>
    </source>
</evidence>
<keyword evidence="2 6" id="KW-0698">rRNA processing</keyword>
<comment type="subcellular location">
    <subcellularLocation>
        <location evidence="6">Cytoplasm</location>
    </subcellularLocation>
</comment>
<sequence>MTSGGEEREFLMEKSAPGVLYLCPTPIGNLEDITLRALRILKEADYIAAEDTRVTKRLLNHYGIKTPLVSYREHNKEQMGRKIVEDILEGKSVALVSDAGTPGISDPGEDLVKKAVDAGVPVVPLPGPSAVICAVSASGLSTSKFAFEGFLPQKSAERRKQLEKLRDEKRTIVVYEAPHRLLKCLSDIRDILGERKIAVAREMTKLHEEFFRGTVSEAIEKFESTPPKGEIVLVIEGAGFETGGTRKVELSEREGINKIILQEVEKKMKSGMDKKEAMKAVAREFSIPKRQVYKILLEEGSDDRP</sequence>
<dbReference type="HAMAP" id="MF_01877">
    <property type="entry name" value="16SrRNA_methyltr_I"/>
    <property type="match status" value="1"/>
</dbReference>
<dbReference type="InParanoid" id="A0A140LBD4"/>
<dbReference type="InterPro" id="IPR035996">
    <property type="entry name" value="4pyrrol_Methylase_sf"/>
</dbReference>
<dbReference type="STRING" id="520764.AN618_08710"/>
<dbReference type="NCBIfam" id="TIGR00096">
    <property type="entry name" value="16S rRNA (cytidine(1402)-2'-O)-methyltransferase"/>
    <property type="match status" value="1"/>
</dbReference>
<feature type="domain" description="Tetrapyrrole methylase" evidence="7">
    <location>
        <begin position="20"/>
        <end position="218"/>
    </location>
</feature>
<evidence type="ECO:0000256" key="5">
    <source>
        <dbReference type="ARBA" id="ARBA00022691"/>
    </source>
</evidence>
<dbReference type="FunFam" id="3.30.950.10:FF:000002">
    <property type="entry name" value="Ribosomal RNA small subunit methyltransferase I"/>
    <property type="match status" value="1"/>
</dbReference>
<gene>
    <name evidence="6 8" type="primary">rsmI</name>
    <name evidence="8" type="ORF">AN618_08710</name>
</gene>
<dbReference type="PATRIC" id="fig|520764.3.peg.905"/>
<dbReference type="FunCoup" id="A0A140LBD4">
    <property type="interactions" value="367"/>
</dbReference>
<keyword evidence="4 6" id="KW-0808">Transferase</keyword>
<dbReference type="GO" id="GO:0005737">
    <property type="term" value="C:cytoplasm"/>
    <property type="evidence" value="ECO:0007669"/>
    <property type="project" value="UniProtKB-SubCell"/>
</dbReference>
<dbReference type="PANTHER" id="PTHR46111:SF1">
    <property type="entry name" value="RIBOSOMAL RNA SMALL SUBUNIT METHYLTRANSFERASE I"/>
    <property type="match status" value="1"/>
</dbReference>
<keyword evidence="3 6" id="KW-0489">Methyltransferase</keyword>
<dbReference type="InterPro" id="IPR014777">
    <property type="entry name" value="4pyrrole_Mease_sub1"/>
</dbReference>
<comment type="caution">
    <text evidence="8">The sequence shown here is derived from an EMBL/GenBank/DDBJ whole genome shotgun (WGS) entry which is preliminary data.</text>
</comment>
<accession>A0A140LBD4</accession>
<reference evidence="8 9" key="1">
    <citation type="submission" date="2015-12" db="EMBL/GenBank/DDBJ databases">
        <title>Draft genome sequnece of Fervidicola ferrireducens strain Y170.</title>
        <authorList>
            <person name="Patel B.K."/>
        </authorList>
    </citation>
    <scope>NUCLEOTIDE SEQUENCE [LARGE SCALE GENOMIC DNA]</scope>
    <source>
        <strain evidence="8 9">Y170</strain>
    </source>
</reference>
<name>A0A140LBD4_9FIRM</name>
<evidence type="ECO:0000259" key="7">
    <source>
        <dbReference type="Pfam" id="PF00590"/>
    </source>
</evidence>
<dbReference type="InterPro" id="IPR018063">
    <property type="entry name" value="SAM_MeTrfase_RsmI_CS"/>
</dbReference>
<dbReference type="PROSITE" id="PS01296">
    <property type="entry name" value="RSMI"/>
    <property type="match status" value="1"/>
</dbReference>